<accession>A0A323UYZ4</accession>
<comment type="caution">
    <text evidence="1">The sequence shown here is derived from an EMBL/GenBank/DDBJ whole genome shotgun (WGS) entry which is preliminary data.</text>
</comment>
<proteinExistence type="predicted"/>
<dbReference type="AlphaFoldDB" id="A0A323UYZ4"/>
<dbReference type="OrthoDB" id="8139579at2"/>
<dbReference type="EMBL" id="QKQS01000007">
    <property type="protein sequence ID" value="PZA13088.1"/>
    <property type="molecule type" value="Genomic_DNA"/>
</dbReference>
<gene>
    <name evidence="1" type="ORF">DNX69_04870</name>
</gene>
<dbReference type="Proteomes" id="UP000248134">
    <property type="component" value="Unassembled WGS sequence"/>
</dbReference>
<evidence type="ECO:0000313" key="1">
    <source>
        <dbReference type="EMBL" id="PZA13088.1"/>
    </source>
</evidence>
<protein>
    <submittedName>
        <fullName evidence="1">Uncharacterized protein</fullName>
    </submittedName>
</protein>
<sequence length="77" mass="8533">MSADNLEALIKRAESWPEAAREELAAVAREIESELQADRYHASDEELRIIDAAAATLDTGEQATDDEIRIAFAKFGR</sequence>
<dbReference type="RefSeq" id="WP_110784901.1">
    <property type="nucleotide sequence ID" value="NZ_QKQS01000007.1"/>
</dbReference>
<name>A0A323UYZ4_RHOPL</name>
<organism evidence="1 2">
    <name type="scientific">Rhodopseudomonas palustris</name>
    <dbReference type="NCBI Taxonomy" id="1076"/>
    <lineage>
        <taxon>Bacteria</taxon>
        <taxon>Pseudomonadati</taxon>
        <taxon>Pseudomonadota</taxon>
        <taxon>Alphaproteobacteria</taxon>
        <taxon>Hyphomicrobiales</taxon>
        <taxon>Nitrobacteraceae</taxon>
        <taxon>Rhodopseudomonas</taxon>
    </lineage>
</organism>
<reference evidence="1 2" key="1">
    <citation type="submission" date="2018-06" db="EMBL/GenBank/DDBJ databases">
        <title>Draft Whole-Genome Sequence of the purple photosynthetic bacterium Rhodospeudomonas palustris XCP.</title>
        <authorList>
            <person name="Rayyan A."/>
            <person name="Meyer T.E."/>
            <person name="Kyndt J.A."/>
        </authorList>
    </citation>
    <scope>NUCLEOTIDE SEQUENCE [LARGE SCALE GENOMIC DNA]</scope>
    <source>
        <strain evidence="1 2">XCP</strain>
    </source>
</reference>
<evidence type="ECO:0000313" key="2">
    <source>
        <dbReference type="Proteomes" id="UP000248134"/>
    </source>
</evidence>